<gene>
    <name evidence="3" type="ORF">URODEC1_LOCUS101818</name>
</gene>
<dbReference type="InterPro" id="IPR032675">
    <property type="entry name" value="LRR_dom_sf"/>
</dbReference>
<dbReference type="AlphaFoldDB" id="A0ABC9F4C4"/>
<evidence type="ECO:0000313" key="4">
    <source>
        <dbReference type="Proteomes" id="UP001497457"/>
    </source>
</evidence>
<sequence>MAATSSRPHGDRLSALPDATLARVLSHLPTGEAVRSSVLSRRWRSVHTTVPVVSLADSKRGGMGRIYSQPVCFEHQVTSALICRDPAAPIRALRVDVLHPTWPLLDQWIVIALKSGAEEVDVAVRYHNSYSRHRLCPSAPLEDASADFDYQRIGRFVTTPRHIFRSVALRRLRLANWTLDLPSGDAPAFVSLETLALKKIMAPRGALQRLLSGCQRLTDLTLEQCPTATEITVASAHLQSLTMVCCHKATRVVLDTLCLRRLRYRGSLPPDTLFSIANHASIAAVTVDICEDIGGKTPSEVGTIAKLISQCTNLTFLHLSLRPEMASCGYVFTDVLRGLTRLRQLELKGCLLDDYSVASAVALLQSTNNLEALSLFHVPPDPPNKMAYYYDSDSDSDRYPPKDDKDSGDGGNIFVPKSLWRTNVMCLKYKVKRIRLVGYRGHRFEGILAKFLLSKAQVLDEISVSMATTGRKDEMAKELASWRCNGRTRVTCA</sequence>
<accession>A0ABC9F4C4</accession>
<organism evidence="3 4">
    <name type="scientific">Urochloa decumbens</name>
    <dbReference type="NCBI Taxonomy" id="240449"/>
    <lineage>
        <taxon>Eukaryota</taxon>
        <taxon>Viridiplantae</taxon>
        <taxon>Streptophyta</taxon>
        <taxon>Embryophyta</taxon>
        <taxon>Tracheophyta</taxon>
        <taxon>Spermatophyta</taxon>
        <taxon>Magnoliopsida</taxon>
        <taxon>Liliopsida</taxon>
        <taxon>Poales</taxon>
        <taxon>Poaceae</taxon>
        <taxon>PACMAD clade</taxon>
        <taxon>Panicoideae</taxon>
        <taxon>Panicodae</taxon>
        <taxon>Paniceae</taxon>
        <taxon>Melinidinae</taxon>
        <taxon>Urochloa</taxon>
    </lineage>
</organism>
<reference evidence="3 4" key="2">
    <citation type="submission" date="2024-10" db="EMBL/GenBank/DDBJ databases">
        <authorList>
            <person name="Ryan C."/>
        </authorList>
    </citation>
    <scope>NUCLEOTIDE SEQUENCE [LARGE SCALE GENOMIC DNA]</scope>
</reference>
<dbReference type="SUPFAM" id="SSF52047">
    <property type="entry name" value="RNI-like"/>
    <property type="match status" value="1"/>
</dbReference>
<dbReference type="Gene3D" id="3.80.10.10">
    <property type="entry name" value="Ribonuclease Inhibitor"/>
    <property type="match status" value="1"/>
</dbReference>
<evidence type="ECO:0000313" key="3">
    <source>
        <dbReference type="EMBL" id="CAL5068825.1"/>
    </source>
</evidence>
<protein>
    <recommendedName>
        <fullName evidence="2">F-box domain-containing protein</fullName>
    </recommendedName>
</protein>
<dbReference type="Proteomes" id="UP001497457">
    <property type="component" value="Chromosome 5rd"/>
</dbReference>
<evidence type="ECO:0000259" key="2">
    <source>
        <dbReference type="PROSITE" id="PS50181"/>
    </source>
</evidence>
<evidence type="ECO:0000256" key="1">
    <source>
        <dbReference type="SAM" id="MobiDB-lite"/>
    </source>
</evidence>
<proteinExistence type="predicted"/>
<dbReference type="PANTHER" id="PTHR31900:SF30">
    <property type="entry name" value="SUPERFAMILY PROTEIN, PUTATIVE-RELATED"/>
    <property type="match status" value="1"/>
</dbReference>
<dbReference type="Pfam" id="PF24758">
    <property type="entry name" value="LRR_At5g56370"/>
    <property type="match status" value="1"/>
</dbReference>
<dbReference type="InterPro" id="IPR001810">
    <property type="entry name" value="F-box_dom"/>
</dbReference>
<dbReference type="PROSITE" id="PS50181">
    <property type="entry name" value="FBOX"/>
    <property type="match status" value="1"/>
</dbReference>
<dbReference type="PANTHER" id="PTHR31900">
    <property type="entry name" value="F-BOX/RNI SUPERFAMILY PROTEIN-RELATED"/>
    <property type="match status" value="1"/>
</dbReference>
<dbReference type="InterPro" id="IPR055411">
    <property type="entry name" value="LRR_FXL15/At3g58940/PEG3-like"/>
</dbReference>
<dbReference type="SUPFAM" id="SSF81383">
    <property type="entry name" value="F-box domain"/>
    <property type="match status" value="1"/>
</dbReference>
<feature type="region of interest" description="Disordered" evidence="1">
    <location>
        <begin position="387"/>
        <end position="410"/>
    </location>
</feature>
<dbReference type="InterPro" id="IPR036047">
    <property type="entry name" value="F-box-like_dom_sf"/>
</dbReference>
<dbReference type="InterPro" id="IPR050232">
    <property type="entry name" value="FBL13/AtMIF1-like"/>
</dbReference>
<dbReference type="Pfam" id="PF00646">
    <property type="entry name" value="F-box"/>
    <property type="match status" value="1"/>
</dbReference>
<keyword evidence="4" id="KW-1185">Reference proteome</keyword>
<name>A0ABC9F4C4_9POAL</name>
<feature type="compositionally biased region" description="Basic and acidic residues" evidence="1">
    <location>
        <begin position="395"/>
        <end position="408"/>
    </location>
</feature>
<reference evidence="4" key="1">
    <citation type="submission" date="2024-06" db="EMBL/GenBank/DDBJ databases">
        <authorList>
            <person name="Ryan C."/>
        </authorList>
    </citation>
    <scope>NUCLEOTIDE SEQUENCE [LARGE SCALE GENOMIC DNA]</scope>
</reference>
<dbReference type="EMBL" id="OZ075115">
    <property type="protein sequence ID" value="CAL5068825.1"/>
    <property type="molecule type" value="Genomic_DNA"/>
</dbReference>
<feature type="domain" description="F-box" evidence="2">
    <location>
        <begin position="10"/>
        <end position="46"/>
    </location>
</feature>